<organism evidence="1 2">
    <name type="scientific">Allomeiothermus silvanus (strain ATCC 700542 / DSM 9946 / NBRC 106475 / NCIMB 13440 / VI-R2)</name>
    <name type="common">Thermus silvanus</name>
    <dbReference type="NCBI Taxonomy" id="526227"/>
    <lineage>
        <taxon>Bacteria</taxon>
        <taxon>Thermotogati</taxon>
        <taxon>Deinococcota</taxon>
        <taxon>Deinococci</taxon>
        <taxon>Thermales</taxon>
        <taxon>Thermaceae</taxon>
        <taxon>Allomeiothermus</taxon>
    </lineage>
</organism>
<evidence type="ECO:0000313" key="2">
    <source>
        <dbReference type="Proteomes" id="UP000001916"/>
    </source>
</evidence>
<dbReference type="KEGG" id="msv:Mesil_1923"/>
<dbReference type="HOGENOM" id="CLU_3235818_0_0_0"/>
<dbReference type="Proteomes" id="UP000001916">
    <property type="component" value="Chromosome"/>
</dbReference>
<dbReference type="EMBL" id="CP002042">
    <property type="protein sequence ID" value="ADH63798.1"/>
    <property type="molecule type" value="Genomic_DNA"/>
</dbReference>
<accession>D7BGI2</accession>
<name>D7BGI2_ALLS1</name>
<dbReference type="AlphaFoldDB" id="D7BGI2"/>
<dbReference type="STRING" id="526227.Mesil_1923"/>
<protein>
    <submittedName>
        <fullName evidence="1">Uncharacterized protein</fullName>
    </submittedName>
</protein>
<sequence length="43" mass="4637">MAQQHRGLQRRTGQRLGGILTSAVGQQESGRYQGLFAVPQGVV</sequence>
<evidence type="ECO:0000313" key="1">
    <source>
        <dbReference type="EMBL" id="ADH63798.1"/>
    </source>
</evidence>
<proteinExistence type="predicted"/>
<gene>
    <name evidence="1" type="ordered locus">Mesil_1923</name>
</gene>
<reference evidence="1 2" key="1">
    <citation type="journal article" date="2010" name="Stand. Genomic Sci.">
        <title>Complete genome sequence of Meiothermus silvanus type strain (VI-R2).</title>
        <authorList>
            <person name="Sikorski J."/>
            <person name="Tindall B.J."/>
            <person name="Lowry S."/>
            <person name="Lucas S."/>
            <person name="Nolan M."/>
            <person name="Copeland A."/>
            <person name="Glavina Del Rio T."/>
            <person name="Tice H."/>
            <person name="Cheng J.F."/>
            <person name="Han C."/>
            <person name="Pitluck S."/>
            <person name="Liolios K."/>
            <person name="Ivanova N."/>
            <person name="Mavromatis K."/>
            <person name="Mikhailova N."/>
            <person name="Pati A."/>
            <person name="Goodwin L."/>
            <person name="Chen A."/>
            <person name="Palaniappan K."/>
            <person name="Land M."/>
            <person name="Hauser L."/>
            <person name="Chang Y.J."/>
            <person name="Jeffries C.D."/>
            <person name="Rohde M."/>
            <person name="Goker M."/>
            <person name="Woyke T."/>
            <person name="Bristow J."/>
            <person name="Eisen J.A."/>
            <person name="Markowitz V."/>
            <person name="Hugenholtz P."/>
            <person name="Kyrpides N.C."/>
            <person name="Klenk H.P."/>
            <person name="Lapidus A."/>
        </authorList>
    </citation>
    <scope>NUCLEOTIDE SEQUENCE [LARGE SCALE GENOMIC DNA]</scope>
    <source>
        <strain evidence="2">ATCC 700542 / DSM 9946 / VI-R2</strain>
    </source>
</reference>
<keyword evidence="2" id="KW-1185">Reference proteome</keyword>